<dbReference type="SUPFAM" id="SSF81665">
    <property type="entry name" value="Calcium ATPase, transmembrane domain M"/>
    <property type="match status" value="1"/>
</dbReference>
<dbReference type="PANTHER" id="PTHR43520:SF8">
    <property type="entry name" value="P-TYPE CU(+) TRANSPORTER"/>
    <property type="match status" value="1"/>
</dbReference>
<accession>A0ABV0A705</accession>
<dbReference type="InterPro" id="IPR006121">
    <property type="entry name" value="HMA_dom"/>
</dbReference>
<name>A0ABV0A705_9FLAO</name>
<dbReference type="NCBIfam" id="TIGR01494">
    <property type="entry name" value="ATPase_P-type"/>
    <property type="match status" value="1"/>
</dbReference>
<dbReference type="Gene3D" id="3.40.1110.10">
    <property type="entry name" value="Calcium-transporting ATPase, cytoplasmic domain N"/>
    <property type="match status" value="1"/>
</dbReference>
<evidence type="ECO:0000256" key="6">
    <source>
        <dbReference type="ARBA" id="ARBA00022840"/>
    </source>
</evidence>
<dbReference type="InterPro" id="IPR027256">
    <property type="entry name" value="P-typ_ATPase_IB"/>
</dbReference>
<evidence type="ECO:0000256" key="7">
    <source>
        <dbReference type="ARBA" id="ARBA00022967"/>
    </source>
</evidence>
<keyword evidence="7" id="KW-1278">Translocase</keyword>
<organism evidence="13 14">
    <name type="scientific">Mariniflexile soesokkakense</name>
    <dbReference type="NCBI Taxonomy" id="1343160"/>
    <lineage>
        <taxon>Bacteria</taxon>
        <taxon>Pseudomonadati</taxon>
        <taxon>Bacteroidota</taxon>
        <taxon>Flavobacteriia</taxon>
        <taxon>Flavobacteriales</taxon>
        <taxon>Flavobacteriaceae</taxon>
        <taxon>Mariniflexile</taxon>
    </lineage>
</organism>
<dbReference type="NCBIfam" id="TIGR01511">
    <property type="entry name" value="ATPase-IB1_Cu"/>
    <property type="match status" value="1"/>
</dbReference>
<evidence type="ECO:0000256" key="2">
    <source>
        <dbReference type="ARBA" id="ARBA00006024"/>
    </source>
</evidence>
<keyword evidence="10" id="KW-1003">Cell membrane</keyword>
<evidence type="ECO:0000256" key="4">
    <source>
        <dbReference type="ARBA" id="ARBA00022723"/>
    </source>
</evidence>
<keyword evidence="9 10" id="KW-0472">Membrane</keyword>
<feature type="transmembrane region" description="Helical" evidence="10">
    <location>
        <begin position="209"/>
        <end position="230"/>
    </location>
</feature>
<feature type="transmembrane region" description="Helical" evidence="10">
    <location>
        <begin position="434"/>
        <end position="456"/>
    </location>
</feature>
<dbReference type="CDD" id="cd00371">
    <property type="entry name" value="HMA"/>
    <property type="match status" value="1"/>
</dbReference>
<evidence type="ECO:0000256" key="9">
    <source>
        <dbReference type="ARBA" id="ARBA00023136"/>
    </source>
</evidence>
<dbReference type="InterPro" id="IPR023214">
    <property type="entry name" value="HAD_sf"/>
</dbReference>
<evidence type="ECO:0000256" key="10">
    <source>
        <dbReference type="RuleBase" id="RU362081"/>
    </source>
</evidence>
<feature type="region of interest" description="Disordered" evidence="11">
    <location>
        <begin position="62"/>
        <end position="89"/>
    </location>
</feature>
<dbReference type="Pfam" id="PF19335">
    <property type="entry name" value="HMBD"/>
    <property type="match status" value="2"/>
</dbReference>
<dbReference type="Gene3D" id="3.30.70.100">
    <property type="match status" value="1"/>
</dbReference>
<dbReference type="InterPro" id="IPR045800">
    <property type="entry name" value="HMBD"/>
</dbReference>
<dbReference type="PRINTS" id="PR00119">
    <property type="entry name" value="CATATPASE"/>
</dbReference>
<keyword evidence="14" id="KW-1185">Reference proteome</keyword>
<dbReference type="SFLD" id="SFLDS00003">
    <property type="entry name" value="Haloacid_Dehalogenase"/>
    <property type="match status" value="1"/>
</dbReference>
<dbReference type="Gene3D" id="3.40.50.1000">
    <property type="entry name" value="HAD superfamily/HAD-like"/>
    <property type="match status" value="1"/>
</dbReference>
<dbReference type="PANTHER" id="PTHR43520">
    <property type="entry name" value="ATP7, ISOFORM B"/>
    <property type="match status" value="1"/>
</dbReference>
<gene>
    <name evidence="13" type="ORF">VP395_00600</name>
</gene>
<keyword evidence="8 10" id="KW-1133">Transmembrane helix</keyword>
<dbReference type="InterPro" id="IPR017969">
    <property type="entry name" value="Heavy-metal-associated_CS"/>
</dbReference>
<dbReference type="InterPro" id="IPR036163">
    <property type="entry name" value="HMA_dom_sf"/>
</dbReference>
<proteinExistence type="inferred from homology"/>
<feature type="transmembrane region" description="Helical" evidence="10">
    <location>
        <begin position="780"/>
        <end position="802"/>
    </location>
</feature>
<dbReference type="SFLD" id="SFLDG00002">
    <property type="entry name" value="C1.7:_P-type_atpase_like"/>
    <property type="match status" value="1"/>
</dbReference>
<dbReference type="EMBL" id="JAZHYP010000001">
    <property type="protein sequence ID" value="MEN3322211.1"/>
    <property type="molecule type" value="Genomic_DNA"/>
</dbReference>
<evidence type="ECO:0000256" key="8">
    <source>
        <dbReference type="ARBA" id="ARBA00022989"/>
    </source>
</evidence>
<dbReference type="PROSITE" id="PS01047">
    <property type="entry name" value="HMA_1"/>
    <property type="match status" value="1"/>
</dbReference>
<evidence type="ECO:0000313" key="13">
    <source>
        <dbReference type="EMBL" id="MEN3322211.1"/>
    </source>
</evidence>
<dbReference type="Gene3D" id="2.70.150.10">
    <property type="entry name" value="Calcium-transporting ATPase, cytoplasmic transduction domain A"/>
    <property type="match status" value="1"/>
</dbReference>
<comment type="subcellular location">
    <subcellularLocation>
        <location evidence="10">Cell membrane</location>
    </subcellularLocation>
    <subcellularLocation>
        <location evidence="1">Endomembrane system</location>
        <topology evidence="1">Multi-pass membrane protein</topology>
    </subcellularLocation>
</comment>
<sequence>MKHTYHIHGMTCNGCRSHVEGTLSKVEGVSQASVSLEKAEATIEMESHIPLEKFQEALKNDGGRYSIHKNGEHHHKHSEEKKEKQPKGKGTGTFYCPMHCEGDKTYDKHDDCPVCGMDLVEEQNLSISSIEQWTCPMHPEVIKDEAGACPICGMDLVPMQPDLSAEEKTYKKLSKKFWIAVAFTFPIFLMAMSEMINNNPLYNIMEQKYWNWIQFGLSIPVVFYATWMFFERAYKSIKTWNLNMFTLIGIGAGVAWLFSVFGLFFPDFFPSQFKTESGAVHVYFEAATVILTLVLLGQLLEARAHSKTNSAVKELLKLAPNKAVKIVNGEEVEVSIDKIELNDILKVKPGDKIPVDGAITEGETSIDESMITGEPIPVNKLVGDKVSSGTINGNQSFLMKAEKVGSDTLLSQIIHMVNEASRSRAPIQNLADKVSGYFVPVVVVISLITFTVWAIWGPEPAYVYALVNAIAVLIIACPCALGLATPMSVMVGVGKGAQNGVLIKNAEALEKMDKVNTLIVDKTGTITEGKPTVETVGTFNDDFSNNSILQYIVSLNSNSEHPLAEATVKYGREQNIKILKSNGFSAVTGKGVEGQVNGKKVALGNPEMMVHAKAEITSKMEKEAKTYQKQGKTVSFLAIDHNVCGYVVIADKIKSSSAKAIKELQDKGIAVIMLTGDNHDTAQAVASELNLADFKASMLPEDKLKEVEKLQNAGKVVAMAGDGINDAPALAKSDVGIAMGTGTDVAIESAMITLVKGDLHGIVKAQHLSHAVMKNIKQNLFFALIYNVLGIPLAAGVLFPFFGILLSPMIAALAMSFSSVSVIGNALRLRTIKI</sequence>
<dbReference type="InterPro" id="IPR059000">
    <property type="entry name" value="ATPase_P-type_domA"/>
</dbReference>
<dbReference type="InterPro" id="IPR044492">
    <property type="entry name" value="P_typ_ATPase_HD_dom"/>
</dbReference>
<evidence type="ECO:0000256" key="11">
    <source>
        <dbReference type="SAM" id="MobiDB-lite"/>
    </source>
</evidence>
<feature type="transmembrane region" description="Helical" evidence="10">
    <location>
        <begin position="242"/>
        <end position="265"/>
    </location>
</feature>
<dbReference type="Pfam" id="PF00403">
    <property type="entry name" value="HMA"/>
    <property type="match status" value="1"/>
</dbReference>
<evidence type="ECO:0000259" key="12">
    <source>
        <dbReference type="PROSITE" id="PS50846"/>
    </source>
</evidence>
<feature type="compositionally biased region" description="Basic and acidic residues" evidence="11">
    <location>
        <begin position="77"/>
        <end position="86"/>
    </location>
</feature>
<evidence type="ECO:0000313" key="14">
    <source>
        <dbReference type="Proteomes" id="UP001416393"/>
    </source>
</evidence>
<dbReference type="InterPro" id="IPR018303">
    <property type="entry name" value="ATPase_P-typ_P_site"/>
</dbReference>
<feature type="transmembrane region" description="Helical" evidence="10">
    <location>
        <begin position="280"/>
        <end position="300"/>
    </location>
</feature>
<dbReference type="InterPro" id="IPR023298">
    <property type="entry name" value="ATPase_P-typ_TM_dom_sf"/>
</dbReference>
<keyword evidence="5 10" id="KW-0547">Nucleotide-binding</keyword>
<dbReference type="NCBIfam" id="TIGR01525">
    <property type="entry name" value="ATPase-IB_hvy"/>
    <property type="match status" value="1"/>
</dbReference>
<keyword evidence="4 10" id="KW-0479">Metal-binding</keyword>
<feature type="domain" description="HMA" evidence="12">
    <location>
        <begin position="1"/>
        <end position="66"/>
    </location>
</feature>
<dbReference type="PROSITE" id="PS50846">
    <property type="entry name" value="HMA_2"/>
    <property type="match status" value="1"/>
</dbReference>
<evidence type="ECO:0000256" key="3">
    <source>
        <dbReference type="ARBA" id="ARBA00022692"/>
    </source>
</evidence>
<dbReference type="Pfam" id="PF00122">
    <property type="entry name" value="E1-E2_ATPase"/>
    <property type="match status" value="1"/>
</dbReference>
<feature type="transmembrane region" description="Helical" evidence="10">
    <location>
        <begin position="177"/>
        <end position="197"/>
    </location>
</feature>
<dbReference type="SUPFAM" id="SSF56784">
    <property type="entry name" value="HAD-like"/>
    <property type="match status" value="1"/>
</dbReference>
<dbReference type="SUPFAM" id="SSF55008">
    <property type="entry name" value="HMA, heavy metal-associated domain"/>
    <property type="match status" value="1"/>
</dbReference>
<dbReference type="PROSITE" id="PS00154">
    <property type="entry name" value="ATPASE_E1_E2"/>
    <property type="match status" value="1"/>
</dbReference>
<dbReference type="CDD" id="cd02094">
    <property type="entry name" value="P-type_ATPase_Cu-like"/>
    <property type="match status" value="1"/>
</dbReference>
<protein>
    <submittedName>
        <fullName evidence="13">Heavy metal translocating P-type ATPase</fullName>
    </submittedName>
</protein>
<keyword evidence="6 10" id="KW-0067">ATP-binding</keyword>
<evidence type="ECO:0000256" key="1">
    <source>
        <dbReference type="ARBA" id="ARBA00004127"/>
    </source>
</evidence>
<dbReference type="Proteomes" id="UP001416393">
    <property type="component" value="Unassembled WGS sequence"/>
</dbReference>
<feature type="transmembrane region" description="Helical" evidence="10">
    <location>
        <begin position="808"/>
        <end position="827"/>
    </location>
</feature>
<dbReference type="InterPro" id="IPR036412">
    <property type="entry name" value="HAD-like_sf"/>
</dbReference>
<dbReference type="RefSeq" id="WP_346239755.1">
    <property type="nucleotide sequence ID" value="NZ_JAZHYP010000001.1"/>
</dbReference>
<dbReference type="SFLD" id="SFLDF00027">
    <property type="entry name" value="p-type_atpase"/>
    <property type="match status" value="1"/>
</dbReference>
<dbReference type="InterPro" id="IPR001757">
    <property type="entry name" value="P_typ_ATPase"/>
</dbReference>
<dbReference type="PRINTS" id="PR00943">
    <property type="entry name" value="CUATPASE"/>
</dbReference>
<comment type="similarity">
    <text evidence="2 10">Belongs to the cation transport ATPase (P-type) (TC 3.A.3) family. Type IB subfamily.</text>
</comment>
<comment type="caution">
    <text evidence="13">The sequence shown here is derived from an EMBL/GenBank/DDBJ whole genome shotgun (WGS) entry which is preliminary data.</text>
</comment>
<reference evidence="13 14" key="1">
    <citation type="submission" date="2024-01" db="EMBL/GenBank/DDBJ databases">
        <title>Mariniflexile litorale sp. nov., isolated from the shallow sediments of the Sea of Japan.</title>
        <authorList>
            <person name="Romanenko L."/>
            <person name="Bystritskaya E."/>
            <person name="Isaeva M."/>
        </authorList>
    </citation>
    <scope>NUCLEOTIDE SEQUENCE [LARGE SCALE GENOMIC DNA]</scope>
    <source>
        <strain evidence="13 14">KCTC 32427</strain>
    </source>
</reference>
<dbReference type="InterPro" id="IPR023299">
    <property type="entry name" value="ATPase_P-typ_cyto_dom_N"/>
</dbReference>
<evidence type="ECO:0000256" key="5">
    <source>
        <dbReference type="ARBA" id="ARBA00022741"/>
    </source>
</evidence>
<feature type="transmembrane region" description="Helical" evidence="10">
    <location>
        <begin position="462"/>
        <end position="485"/>
    </location>
</feature>
<dbReference type="SUPFAM" id="SSF81653">
    <property type="entry name" value="Calcium ATPase, transduction domain A"/>
    <property type="match status" value="1"/>
</dbReference>
<dbReference type="InterPro" id="IPR008250">
    <property type="entry name" value="ATPase_P-typ_transduc_dom_A_sf"/>
</dbReference>
<keyword evidence="3 10" id="KW-0812">Transmembrane</keyword>
<dbReference type="Pfam" id="PF00702">
    <property type="entry name" value="Hydrolase"/>
    <property type="match status" value="1"/>
</dbReference>